<evidence type="ECO:0000313" key="2">
    <source>
        <dbReference type="EMBL" id="KAF4675505.1"/>
    </source>
</evidence>
<feature type="compositionally biased region" description="Polar residues" evidence="1">
    <location>
        <begin position="125"/>
        <end position="135"/>
    </location>
</feature>
<feature type="region of interest" description="Disordered" evidence="1">
    <location>
        <begin position="122"/>
        <end position="149"/>
    </location>
</feature>
<dbReference type="OrthoDB" id="449230at2759"/>
<dbReference type="Proteomes" id="UP000591131">
    <property type="component" value="Unassembled WGS sequence"/>
</dbReference>
<gene>
    <name evidence="2" type="ORF">FOL47_007643</name>
</gene>
<accession>A0A7J6MV74</accession>
<comment type="caution">
    <text evidence="2">The sequence shown here is derived from an EMBL/GenBank/DDBJ whole genome shotgun (WGS) entry which is preliminary data.</text>
</comment>
<protein>
    <submittedName>
        <fullName evidence="2">Uncharacterized protein</fullName>
    </submittedName>
</protein>
<organism evidence="2 3">
    <name type="scientific">Perkinsus chesapeaki</name>
    <name type="common">Clam parasite</name>
    <name type="synonym">Perkinsus andrewsi</name>
    <dbReference type="NCBI Taxonomy" id="330153"/>
    <lineage>
        <taxon>Eukaryota</taxon>
        <taxon>Sar</taxon>
        <taxon>Alveolata</taxon>
        <taxon>Perkinsozoa</taxon>
        <taxon>Perkinsea</taxon>
        <taxon>Perkinsida</taxon>
        <taxon>Perkinsidae</taxon>
        <taxon>Perkinsus</taxon>
    </lineage>
</organism>
<dbReference type="EMBL" id="JAAPAO010000046">
    <property type="protein sequence ID" value="KAF4675505.1"/>
    <property type="molecule type" value="Genomic_DNA"/>
</dbReference>
<dbReference type="AlphaFoldDB" id="A0A7J6MV74"/>
<evidence type="ECO:0000313" key="3">
    <source>
        <dbReference type="Proteomes" id="UP000591131"/>
    </source>
</evidence>
<keyword evidence="3" id="KW-1185">Reference proteome</keyword>
<reference evidence="2 3" key="1">
    <citation type="submission" date="2020-04" db="EMBL/GenBank/DDBJ databases">
        <title>Perkinsus chesapeaki whole genome sequence.</title>
        <authorList>
            <person name="Bogema D.R."/>
        </authorList>
    </citation>
    <scope>NUCLEOTIDE SEQUENCE [LARGE SCALE GENOMIC DNA]</scope>
    <source>
        <strain evidence="2">ATCC PRA-425</strain>
    </source>
</reference>
<evidence type="ECO:0000256" key="1">
    <source>
        <dbReference type="SAM" id="MobiDB-lite"/>
    </source>
</evidence>
<sequence length="149" mass="16482">MSGKRLRDDRAPKKQCTLDRFLVRPKHLVDEPLPRMISVDMDGTIADISKRLEYAERKAGQNSHYFKQNTLLSLKRSHDVEAHIGDRPTDDGGAAEGAGVRFIQVSASHWPTFEEIFGDRLQAAASRSPSKTNAGLNEAEEGAVEPVKA</sequence>
<name>A0A7J6MV74_PERCH</name>
<proteinExistence type="predicted"/>